<accession>A0A7C5UVV2</accession>
<keyword evidence="1" id="KW-0812">Transmembrane</keyword>
<feature type="transmembrane region" description="Helical" evidence="1">
    <location>
        <begin position="7"/>
        <end position="32"/>
    </location>
</feature>
<reference evidence="3" key="1">
    <citation type="journal article" date="2020" name="mSystems">
        <title>Genome- and Community-Level Interaction Insights into Carbon Utilization and Element Cycling Functions of Hydrothermarchaeota in Hydrothermal Sediment.</title>
        <authorList>
            <person name="Zhou Z."/>
            <person name="Liu Y."/>
            <person name="Xu W."/>
            <person name="Pan J."/>
            <person name="Luo Z.H."/>
            <person name="Li M."/>
        </authorList>
    </citation>
    <scope>NUCLEOTIDE SEQUENCE [LARGE SCALE GENOMIC DNA]</scope>
    <source>
        <strain evidence="3">SpSt-1</strain>
    </source>
</reference>
<protein>
    <submittedName>
        <fullName evidence="3">CPBP family intramembrane metalloprotease</fullName>
    </submittedName>
</protein>
<dbReference type="Pfam" id="PF02517">
    <property type="entry name" value="Rce1-like"/>
    <property type="match status" value="1"/>
</dbReference>
<dbReference type="PANTHER" id="PTHR35797:SF1">
    <property type="entry name" value="PROTEASE"/>
    <property type="match status" value="1"/>
</dbReference>
<keyword evidence="3" id="KW-0378">Hydrolase</keyword>
<evidence type="ECO:0000256" key="1">
    <source>
        <dbReference type="SAM" id="Phobius"/>
    </source>
</evidence>
<evidence type="ECO:0000259" key="2">
    <source>
        <dbReference type="Pfam" id="PF02517"/>
    </source>
</evidence>
<feature type="transmembrane region" description="Helical" evidence="1">
    <location>
        <begin position="130"/>
        <end position="150"/>
    </location>
</feature>
<feature type="transmembrane region" description="Helical" evidence="1">
    <location>
        <begin position="38"/>
        <end position="59"/>
    </location>
</feature>
<keyword evidence="1" id="KW-0472">Membrane</keyword>
<evidence type="ECO:0000313" key="3">
    <source>
        <dbReference type="EMBL" id="HHR97028.1"/>
    </source>
</evidence>
<keyword evidence="3" id="KW-0645">Protease</keyword>
<feature type="transmembrane region" description="Helical" evidence="1">
    <location>
        <begin position="258"/>
        <end position="279"/>
    </location>
</feature>
<feature type="transmembrane region" description="Helical" evidence="1">
    <location>
        <begin position="170"/>
        <end position="193"/>
    </location>
</feature>
<name>A0A7C5UVV2_9CREN</name>
<dbReference type="GO" id="GO:0006508">
    <property type="term" value="P:proteolysis"/>
    <property type="evidence" value="ECO:0007669"/>
    <property type="project" value="UniProtKB-KW"/>
</dbReference>
<sequence length="285" mass="31780">MLKILIFVALSYVFALIIDFIAIIFNLTAFIWGFLRMWSVTLSVVICLAIYGENIYMNFKQFFILSKKTFIYYLIAPLIVYGSLGIYIAIALPLGFFDFNAYVGVIANAIRSTIASLPEEQVLNLATITAYSQIASGYIAAISINAFFAIGEEIGWRGYLYRVLGFKPSLMNIIVIGCIWGFWHSSATLLLGYNYTVNRYIGVMLFTLYAMALTYPHLLVSKETGSVMPAASLHGAVNALWGLTIVASNLSIELREVLLGLGLLGIVSWIITSIVLYIIHLKRMR</sequence>
<feature type="transmembrane region" description="Helical" evidence="1">
    <location>
        <begin position="199"/>
        <end position="220"/>
    </location>
</feature>
<keyword evidence="3" id="KW-0482">Metalloprotease</keyword>
<proteinExistence type="predicted"/>
<dbReference type="GO" id="GO:0080120">
    <property type="term" value="P:CAAX-box protein maturation"/>
    <property type="evidence" value="ECO:0007669"/>
    <property type="project" value="UniProtKB-ARBA"/>
</dbReference>
<gene>
    <name evidence="3" type="ORF">ENL47_09615</name>
</gene>
<dbReference type="InterPro" id="IPR042150">
    <property type="entry name" value="MmRce1-like"/>
</dbReference>
<organism evidence="3">
    <name type="scientific">Ignisphaera aggregans</name>
    <dbReference type="NCBI Taxonomy" id="334771"/>
    <lineage>
        <taxon>Archaea</taxon>
        <taxon>Thermoproteota</taxon>
        <taxon>Thermoprotei</taxon>
        <taxon>Desulfurococcales</taxon>
        <taxon>Desulfurococcaceae</taxon>
        <taxon>Ignisphaera</taxon>
    </lineage>
</organism>
<dbReference type="InterPro" id="IPR003675">
    <property type="entry name" value="Rce1/LyrA-like_dom"/>
</dbReference>
<dbReference type="GO" id="GO:0008237">
    <property type="term" value="F:metallopeptidase activity"/>
    <property type="evidence" value="ECO:0007669"/>
    <property type="project" value="UniProtKB-KW"/>
</dbReference>
<dbReference type="GO" id="GO:0004175">
    <property type="term" value="F:endopeptidase activity"/>
    <property type="evidence" value="ECO:0007669"/>
    <property type="project" value="UniProtKB-ARBA"/>
</dbReference>
<dbReference type="PANTHER" id="PTHR35797">
    <property type="entry name" value="PROTEASE-RELATED"/>
    <property type="match status" value="1"/>
</dbReference>
<feature type="domain" description="CAAX prenyl protease 2/Lysostaphin resistance protein A-like" evidence="2">
    <location>
        <begin position="140"/>
        <end position="240"/>
    </location>
</feature>
<feature type="transmembrane region" description="Helical" evidence="1">
    <location>
        <begin position="232"/>
        <end position="252"/>
    </location>
</feature>
<feature type="transmembrane region" description="Helical" evidence="1">
    <location>
        <begin position="71"/>
        <end position="92"/>
    </location>
</feature>
<comment type="caution">
    <text evidence="3">The sequence shown here is derived from an EMBL/GenBank/DDBJ whole genome shotgun (WGS) entry which is preliminary data.</text>
</comment>
<dbReference type="AlphaFoldDB" id="A0A7C5UVV2"/>
<dbReference type="EMBL" id="DRUB01000187">
    <property type="protein sequence ID" value="HHR97028.1"/>
    <property type="molecule type" value="Genomic_DNA"/>
</dbReference>
<keyword evidence="1" id="KW-1133">Transmembrane helix</keyword>